<feature type="transmembrane region" description="Helical" evidence="1">
    <location>
        <begin position="6"/>
        <end position="23"/>
    </location>
</feature>
<keyword evidence="1" id="KW-1133">Transmembrane helix</keyword>
<dbReference type="EMBL" id="MN739108">
    <property type="protein sequence ID" value="QHS89322.1"/>
    <property type="molecule type" value="Genomic_DNA"/>
</dbReference>
<accession>A0A6C0BBF6</accession>
<keyword evidence="1" id="KW-0812">Transmembrane</keyword>
<name>A0A6C0BBF6_9ZZZZ</name>
<organism evidence="2">
    <name type="scientific">viral metagenome</name>
    <dbReference type="NCBI Taxonomy" id="1070528"/>
    <lineage>
        <taxon>unclassified sequences</taxon>
        <taxon>metagenomes</taxon>
        <taxon>organismal metagenomes</taxon>
    </lineage>
</organism>
<evidence type="ECO:0000313" key="2">
    <source>
        <dbReference type="EMBL" id="QHS89322.1"/>
    </source>
</evidence>
<proteinExistence type="predicted"/>
<sequence>MLKHFTLIPFLVGLACGTILLFFKADPVKIMKYPHPTNVDGNVYKDKNGVCYKYASKEVNCDENEATLKPYPLQ</sequence>
<protein>
    <submittedName>
        <fullName evidence="2">Uncharacterized protein</fullName>
    </submittedName>
</protein>
<dbReference type="PROSITE" id="PS51257">
    <property type="entry name" value="PROKAR_LIPOPROTEIN"/>
    <property type="match status" value="1"/>
</dbReference>
<reference evidence="2" key="1">
    <citation type="journal article" date="2020" name="Nature">
        <title>Giant virus diversity and host interactions through global metagenomics.</title>
        <authorList>
            <person name="Schulz F."/>
            <person name="Roux S."/>
            <person name="Paez-Espino D."/>
            <person name="Jungbluth S."/>
            <person name="Walsh D.A."/>
            <person name="Denef V.J."/>
            <person name="McMahon K.D."/>
            <person name="Konstantinidis K.T."/>
            <person name="Eloe-Fadrosh E.A."/>
            <person name="Kyrpides N.C."/>
            <person name="Woyke T."/>
        </authorList>
    </citation>
    <scope>NUCLEOTIDE SEQUENCE</scope>
    <source>
        <strain evidence="2">GVMAG-M-3300010158-60</strain>
    </source>
</reference>
<evidence type="ECO:0000256" key="1">
    <source>
        <dbReference type="SAM" id="Phobius"/>
    </source>
</evidence>
<keyword evidence="1" id="KW-0472">Membrane</keyword>
<dbReference type="AlphaFoldDB" id="A0A6C0BBF6"/>